<dbReference type="PROSITE" id="PS50112">
    <property type="entry name" value="PAS"/>
    <property type="match status" value="2"/>
</dbReference>
<dbReference type="InterPro" id="IPR000700">
    <property type="entry name" value="PAS-assoc_C"/>
</dbReference>
<evidence type="ECO:0000256" key="9">
    <source>
        <dbReference type="ARBA" id="ARBA00022840"/>
    </source>
</evidence>
<keyword evidence="4" id="KW-0597">Phosphoprotein</keyword>
<dbReference type="PRINTS" id="PR00344">
    <property type="entry name" value="BCTRLSENSOR"/>
</dbReference>
<evidence type="ECO:0000256" key="7">
    <source>
        <dbReference type="ARBA" id="ARBA00022741"/>
    </source>
</evidence>
<dbReference type="InterPro" id="IPR001610">
    <property type="entry name" value="PAC"/>
</dbReference>
<evidence type="ECO:0000256" key="11">
    <source>
        <dbReference type="ARBA" id="ARBA00023012"/>
    </source>
</evidence>
<dbReference type="InterPro" id="IPR000014">
    <property type="entry name" value="PAS"/>
</dbReference>
<dbReference type="EC" id="2.7.13.3" evidence="3"/>
<dbReference type="InterPro" id="IPR004358">
    <property type="entry name" value="Sig_transdc_His_kin-like_C"/>
</dbReference>
<keyword evidence="12" id="KW-0472">Membrane</keyword>
<dbReference type="PROSITE" id="PS50113">
    <property type="entry name" value="PAC"/>
    <property type="match status" value="1"/>
</dbReference>
<dbReference type="NCBIfam" id="TIGR00229">
    <property type="entry name" value="sensory_box"/>
    <property type="match status" value="3"/>
</dbReference>
<dbReference type="InterPro" id="IPR050351">
    <property type="entry name" value="BphY/WalK/GraS-like"/>
</dbReference>
<dbReference type="PROSITE" id="PS50109">
    <property type="entry name" value="HIS_KIN"/>
    <property type="match status" value="1"/>
</dbReference>
<dbReference type="CDD" id="cd00130">
    <property type="entry name" value="PAS"/>
    <property type="match status" value="2"/>
</dbReference>
<dbReference type="Pfam" id="PF00512">
    <property type="entry name" value="HisKA"/>
    <property type="match status" value="1"/>
</dbReference>
<proteinExistence type="predicted"/>
<feature type="domain" description="PAC" evidence="15">
    <location>
        <begin position="414"/>
        <end position="466"/>
    </location>
</feature>
<organism evidence="16 17">
    <name type="scientific">Stigmatella aurantiaca</name>
    <dbReference type="NCBI Taxonomy" id="41"/>
    <lineage>
        <taxon>Bacteria</taxon>
        <taxon>Pseudomonadati</taxon>
        <taxon>Myxococcota</taxon>
        <taxon>Myxococcia</taxon>
        <taxon>Myxococcales</taxon>
        <taxon>Cystobacterineae</taxon>
        <taxon>Archangiaceae</taxon>
        <taxon>Stigmatella</taxon>
    </lineage>
</organism>
<dbReference type="SMART" id="SM00065">
    <property type="entry name" value="GAF"/>
    <property type="match status" value="2"/>
</dbReference>
<dbReference type="RefSeq" id="WP_075009421.1">
    <property type="nucleotide sequence ID" value="NZ_FOAP01000017.1"/>
</dbReference>
<dbReference type="Pfam" id="PF08447">
    <property type="entry name" value="PAS_3"/>
    <property type="match status" value="1"/>
</dbReference>
<evidence type="ECO:0000256" key="3">
    <source>
        <dbReference type="ARBA" id="ARBA00012438"/>
    </source>
</evidence>
<comment type="subcellular location">
    <subcellularLocation>
        <location evidence="2">Membrane</location>
        <topology evidence="2">Multi-pass membrane protein</topology>
    </subcellularLocation>
</comment>
<dbReference type="InterPro" id="IPR003661">
    <property type="entry name" value="HisK_dim/P_dom"/>
</dbReference>
<evidence type="ECO:0000256" key="8">
    <source>
        <dbReference type="ARBA" id="ARBA00022777"/>
    </source>
</evidence>
<evidence type="ECO:0000313" key="16">
    <source>
        <dbReference type="EMBL" id="SEM47205.1"/>
    </source>
</evidence>
<sequence length="984" mass="108805">MGFAALISDATPVRHAPGRLQWLSDASRALMETRLEPQALLRTLARFSVGPFAELAAVFCPAEDASLVLHAAQHVTPPLTEALQVRATPIRLAPCEGLPGLAIQTGRAQLDTALPPEADRLPAEMLALLERHPPLSMLAVPLRVPGAVLGVLAVGREVPLTEEDLDLFQELADRAAFRLHDARLLEAAQHSRKKAEGRPARLPLPSEEPTLHTRILESLAEGVSVTDGQGTVRYANPALERLLGYAPGELLGQHVSSLYDAAAEDFLLRATAVRDALKTQEEWTGEWLNLRKDGTSVMTRVRITATELDGARHWVSVHQDVTAQVRTIRKVEALATELRQGEERYRSLVEATSEIVWNTPPSGQFTTKQPGWSAFTGQRFEELKGWGWLEAVHPEDRALSRRAWDEAVHNRTTYQVEHRMRRHDGVYRYMQGRAVPVKNEDGTLREWIGIHRDITARIEVEQALRQSAERERQARGETERALALVDSLVAASPVSFALLDTQLRYLKVNPALARINGVPEDEHVGHSVREVLPMVWGEVEKPLRHVLETGEPLINQENSTESSTHPGVIRHYLSSYFPVKGSDGEVAGVGTTFIEVTDQVKARRQLALLAEAGQRVFASLDEKETLEQVARLMVETLAEGCLVDLLDEQGRLEQAVAIPHKPATAHEPYRDWTLNAPLERRHEALGADRPLVFREGRAVCILPLRVRGRTLGTMSVVAPPSRAFHPDEVGLLEELASRAAVAIDHARLHTALQKAIQVRDEFLSVASHELKTPLTPLSIKLQVLAREVAQQPDTPFTRRVQGYIDTGRKQISKLTELIGDLLDVSRIGAGRLQLARTEVDLGALAREVASRFEPAAALAGSTLSVRVEHACVGSWDAARIEQVLTNLLDNALKYGFGRPVSLHVRAEAERAVVAVMDQGIGIEPTHLSRIFERFERAVSERHYGGLGLGLYITRELVQAHGGTIRVESEPNVRTLFTVELPLAR</sequence>
<feature type="domain" description="Histidine kinase" evidence="13">
    <location>
        <begin position="765"/>
        <end position="984"/>
    </location>
</feature>
<feature type="domain" description="PAS" evidence="14">
    <location>
        <begin position="208"/>
        <end position="280"/>
    </location>
</feature>
<dbReference type="OrthoDB" id="341208at2"/>
<dbReference type="SMART" id="SM00387">
    <property type="entry name" value="HATPase_c"/>
    <property type="match status" value="1"/>
</dbReference>
<evidence type="ECO:0000256" key="2">
    <source>
        <dbReference type="ARBA" id="ARBA00004141"/>
    </source>
</evidence>
<evidence type="ECO:0000256" key="12">
    <source>
        <dbReference type="ARBA" id="ARBA00023136"/>
    </source>
</evidence>
<feature type="domain" description="PAS" evidence="14">
    <location>
        <begin position="341"/>
        <end position="411"/>
    </location>
</feature>
<dbReference type="PANTHER" id="PTHR42878">
    <property type="entry name" value="TWO-COMPONENT HISTIDINE KINASE"/>
    <property type="match status" value="1"/>
</dbReference>
<keyword evidence="11" id="KW-0902">Two-component regulatory system</keyword>
<evidence type="ECO:0000256" key="5">
    <source>
        <dbReference type="ARBA" id="ARBA00022679"/>
    </source>
</evidence>
<dbReference type="SMART" id="SM00388">
    <property type="entry name" value="HisKA"/>
    <property type="match status" value="1"/>
</dbReference>
<dbReference type="SMART" id="SM00091">
    <property type="entry name" value="PAS"/>
    <property type="match status" value="3"/>
</dbReference>
<keyword evidence="9" id="KW-0067">ATP-binding</keyword>
<dbReference type="AlphaFoldDB" id="A0A1H7YMJ9"/>
<keyword evidence="6" id="KW-0812">Transmembrane</keyword>
<evidence type="ECO:0000256" key="6">
    <source>
        <dbReference type="ARBA" id="ARBA00022692"/>
    </source>
</evidence>
<dbReference type="SUPFAM" id="SSF55781">
    <property type="entry name" value="GAF domain-like"/>
    <property type="match status" value="2"/>
</dbReference>
<dbReference type="GO" id="GO:0000155">
    <property type="term" value="F:phosphorelay sensor kinase activity"/>
    <property type="evidence" value="ECO:0007669"/>
    <property type="project" value="InterPro"/>
</dbReference>
<dbReference type="EMBL" id="FOAP01000017">
    <property type="protein sequence ID" value="SEM47205.1"/>
    <property type="molecule type" value="Genomic_DNA"/>
</dbReference>
<dbReference type="InterPro" id="IPR029016">
    <property type="entry name" value="GAF-like_dom_sf"/>
</dbReference>
<dbReference type="InterPro" id="IPR036097">
    <property type="entry name" value="HisK_dim/P_sf"/>
</dbReference>
<dbReference type="GO" id="GO:0005524">
    <property type="term" value="F:ATP binding"/>
    <property type="evidence" value="ECO:0007669"/>
    <property type="project" value="UniProtKB-KW"/>
</dbReference>
<evidence type="ECO:0000259" key="15">
    <source>
        <dbReference type="PROSITE" id="PS50113"/>
    </source>
</evidence>
<accession>A0A1H7YMJ9</accession>
<dbReference type="InterPro" id="IPR036890">
    <property type="entry name" value="HATPase_C_sf"/>
</dbReference>
<dbReference type="Pfam" id="PF13185">
    <property type="entry name" value="GAF_2"/>
    <property type="match status" value="2"/>
</dbReference>
<evidence type="ECO:0000256" key="10">
    <source>
        <dbReference type="ARBA" id="ARBA00022989"/>
    </source>
</evidence>
<dbReference type="InterPro" id="IPR013767">
    <property type="entry name" value="PAS_fold"/>
</dbReference>
<evidence type="ECO:0000259" key="14">
    <source>
        <dbReference type="PROSITE" id="PS50112"/>
    </source>
</evidence>
<evidence type="ECO:0000256" key="4">
    <source>
        <dbReference type="ARBA" id="ARBA00022553"/>
    </source>
</evidence>
<dbReference type="Pfam" id="PF08448">
    <property type="entry name" value="PAS_4"/>
    <property type="match status" value="1"/>
</dbReference>
<dbReference type="FunFam" id="3.30.450.20:FF:000099">
    <property type="entry name" value="Sensory box sensor histidine kinase"/>
    <property type="match status" value="1"/>
</dbReference>
<dbReference type="InterPro" id="IPR035965">
    <property type="entry name" value="PAS-like_dom_sf"/>
</dbReference>
<evidence type="ECO:0000256" key="1">
    <source>
        <dbReference type="ARBA" id="ARBA00000085"/>
    </source>
</evidence>
<dbReference type="SUPFAM" id="SSF55874">
    <property type="entry name" value="ATPase domain of HSP90 chaperone/DNA topoisomerase II/histidine kinase"/>
    <property type="match status" value="1"/>
</dbReference>
<evidence type="ECO:0000259" key="13">
    <source>
        <dbReference type="PROSITE" id="PS50109"/>
    </source>
</evidence>
<dbReference type="Gene3D" id="1.10.287.130">
    <property type="match status" value="1"/>
</dbReference>
<dbReference type="SUPFAM" id="SSF55785">
    <property type="entry name" value="PYP-like sensor domain (PAS domain)"/>
    <property type="match status" value="3"/>
</dbReference>
<dbReference type="Gene3D" id="3.30.450.40">
    <property type="match status" value="2"/>
</dbReference>
<dbReference type="SMART" id="SM00086">
    <property type="entry name" value="PAC"/>
    <property type="match status" value="2"/>
</dbReference>
<dbReference type="Proteomes" id="UP000182719">
    <property type="component" value="Unassembled WGS sequence"/>
</dbReference>
<reference evidence="17" key="1">
    <citation type="submission" date="2016-10" db="EMBL/GenBank/DDBJ databases">
        <authorList>
            <person name="Varghese N."/>
            <person name="Submissions S."/>
        </authorList>
    </citation>
    <scope>NUCLEOTIDE SEQUENCE [LARGE SCALE GENOMIC DNA]</scope>
    <source>
        <strain evidence="17">DSM 17044</strain>
    </source>
</reference>
<dbReference type="GO" id="GO:0016020">
    <property type="term" value="C:membrane"/>
    <property type="evidence" value="ECO:0007669"/>
    <property type="project" value="UniProtKB-SubCell"/>
</dbReference>
<protein>
    <recommendedName>
        <fullName evidence="3">histidine kinase</fullName>
        <ecNumber evidence="3">2.7.13.3</ecNumber>
    </recommendedName>
</protein>
<dbReference type="InterPro" id="IPR013655">
    <property type="entry name" value="PAS_fold_3"/>
</dbReference>
<keyword evidence="7" id="KW-0547">Nucleotide-binding</keyword>
<dbReference type="Pfam" id="PF00989">
    <property type="entry name" value="PAS"/>
    <property type="match status" value="1"/>
</dbReference>
<keyword evidence="8" id="KW-0418">Kinase</keyword>
<keyword evidence="10" id="KW-1133">Transmembrane helix</keyword>
<dbReference type="Gene3D" id="3.30.565.10">
    <property type="entry name" value="Histidine kinase-like ATPase, C-terminal domain"/>
    <property type="match status" value="1"/>
</dbReference>
<dbReference type="CDD" id="cd00075">
    <property type="entry name" value="HATPase"/>
    <property type="match status" value="1"/>
</dbReference>
<dbReference type="PANTHER" id="PTHR42878:SF7">
    <property type="entry name" value="SENSOR HISTIDINE KINASE GLRK"/>
    <property type="match status" value="1"/>
</dbReference>
<keyword evidence="17" id="KW-1185">Reference proteome</keyword>
<gene>
    <name evidence="16" type="ORF">SAMN05444354_11779</name>
</gene>
<dbReference type="GO" id="GO:0006355">
    <property type="term" value="P:regulation of DNA-templated transcription"/>
    <property type="evidence" value="ECO:0007669"/>
    <property type="project" value="InterPro"/>
</dbReference>
<dbReference type="InterPro" id="IPR003594">
    <property type="entry name" value="HATPase_dom"/>
</dbReference>
<dbReference type="SUPFAM" id="SSF47384">
    <property type="entry name" value="Homodimeric domain of signal transducing histidine kinase"/>
    <property type="match status" value="1"/>
</dbReference>
<dbReference type="CDD" id="cd00082">
    <property type="entry name" value="HisKA"/>
    <property type="match status" value="1"/>
</dbReference>
<dbReference type="InterPro" id="IPR013656">
    <property type="entry name" value="PAS_4"/>
</dbReference>
<dbReference type="Gene3D" id="3.30.450.20">
    <property type="entry name" value="PAS domain"/>
    <property type="match status" value="3"/>
</dbReference>
<dbReference type="Pfam" id="PF02518">
    <property type="entry name" value="HATPase_c"/>
    <property type="match status" value="1"/>
</dbReference>
<dbReference type="GO" id="GO:0007234">
    <property type="term" value="P:osmosensory signaling via phosphorelay pathway"/>
    <property type="evidence" value="ECO:0007669"/>
    <property type="project" value="TreeGrafter"/>
</dbReference>
<dbReference type="GO" id="GO:0030295">
    <property type="term" value="F:protein kinase activator activity"/>
    <property type="evidence" value="ECO:0007669"/>
    <property type="project" value="TreeGrafter"/>
</dbReference>
<dbReference type="GO" id="GO:0000156">
    <property type="term" value="F:phosphorelay response regulator activity"/>
    <property type="evidence" value="ECO:0007669"/>
    <property type="project" value="TreeGrafter"/>
</dbReference>
<dbReference type="InterPro" id="IPR003018">
    <property type="entry name" value="GAF"/>
</dbReference>
<keyword evidence="5" id="KW-0808">Transferase</keyword>
<dbReference type="FunFam" id="3.30.565.10:FF:000006">
    <property type="entry name" value="Sensor histidine kinase WalK"/>
    <property type="match status" value="1"/>
</dbReference>
<dbReference type="InterPro" id="IPR005467">
    <property type="entry name" value="His_kinase_dom"/>
</dbReference>
<comment type="catalytic activity">
    <reaction evidence="1">
        <text>ATP + protein L-histidine = ADP + protein N-phospho-L-histidine.</text>
        <dbReference type="EC" id="2.7.13.3"/>
    </reaction>
</comment>
<name>A0A1H7YMJ9_STIAU</name>
<evidence type="ECO:0000313" key="17">
    <source>
        <dbReference type="Proteomes" id="UP000182719"/>
    </source>
</evidence>